<dbReference type="AlphaFoldDB" id="A0A7G5FE47"/>
<gene>
    <name evidence="1" type="ORF">HW450_11185</name>
</gene>
<sequence>MTASYAPGFEVDPLRIKLSRNSGDFLDASLVRREGSAFLLAIDGRDPVWAWVHDPELVGNLFEWFADWGIARYDHQYGLLKVWAGGFFAIVHPLVAAPGQEARVGELLSDVMRRSVGQLG</sequence>
<protein>
    <submittedName>
        <fullName evidence="1">Uncharacterized protein</fullName>
    </submittedName>
</protein>
<name>A0A7G5FE47_9CORY</name>
<organism evidence="1 2">
    <name type="scientific">Corynebacterium hindlerae</name>
    <dbReference type="NCBI Taxonomy" id="699041"/>
    <lineage>
        <taxon>Bacteria</taxon>
        <taxon>Bacillati</taxon>
        <taxon>Actinomycetota</taxon>
        <taxon>Actinomycetes</taxon>
        <taxon>Mycobacteriales</taxon>
        <taxon>Corynebacteriaceae</taxon>
        <taxon>Corynebacterium</taxon>
    </lineage>
</organism>
<dbReference type="Proteomes" id="UP000515570">
    <property type="component" value="Chromosome"/>
</dbReference>
<evidence type="ECO:0000313" key="2">
    <source>
        <dbReference type="Proteomes" id="UP000515570"/>
    </source>
</evidence>
<accession>A0A7G5FE47</accession>
<dbReference type="EMBL" id="CP059833">
    <property type="protein sequence ID" value="QMV84888.1"/>
    <property type="molecule type" value="Genomic_DNA"/>
</dbReference>
<evidence type="ECO:0000313" key="1">
    <source>
        <dbReference type="EMBL" id="QMV84888.1"/>
    </source>
</evidence>
<keyword evidence="2" id="KW-1185">Reference proteome</keyword>
<reference evidence="1 2" key="1">
    <citation type="submission" date="2020-07" db="EMBL/GenBank/DDBJ databases">
        <title>non toxigenic Corynebacterium sp. nov from a clinical source.</title>
        <authorList>
            <person name="Bernier A.-M."/>
            <person name="Bernard K."/>
        </authorList>
    </citation>
    <scope>NUCLEOTIDE SEQUENCE [LARGE SCALE GENOMIC DNA]</scope>
    <source>
        <strain evidence="2">NML 93-0612</strain>
    </source>
</reference>
<dbReference type="RefSeq" id="WP_182385695.1">
    <property type="nucleotide sequence ID" value="NZ_CP059833.1"/>
</dbReference>
<proteinExistence type="predicted"/>